<proteinExistence type="predicted"/>
<organism evidence="1 2">
    <name type="scientific">Candidatus Pantoea communis</name>
    <dbReference type="NCBI Taxonomy" id="2608354"/>
    <lineage>
        <taxon>Bacteria</taxon>
        <taxon>Pseudomonadati</taxon>
        <taxon>Pseudomonadota</taxon>
        <taxon>Gammaproteobacteria</taxon>
        <taxon>Enterobacterales</taxon>
        <taxon>Erwiniaceae</taxon>
        <taxon>Pantoea</taxon>
    </lineage>
</organism>
<protein>
    <submittedName>
        <fullName evidence="1">Uncharacterized protein</fullName>
    </submittedName>
</protein>
<gene>
    <name evidence="1" type="ORF">F3J37_01525</name>
</gene>
<accession>A0ABX0RLL0</accession>
<keyword evidence="2" id="KW-1185">Reference proteome</keyword>
<dbReference type="EMBL" id="VWXC01000001">
    <property type="protein sequence ID" value="NIG17358.1"/>
    <property type="molecule type" value="Genomic_DNA"/>
</dbReference>
<comment type="caution">
    <text evidence="1">The sequence shown here is derived from an EMBL/GenBank/DDBJ whole genome shotgun (WGS) entry which is preliminary data.</text>
</comment>
<dbReference type="RefSeq" id="WP_166718807.1">
    <property type="nucleotide sequence ID" value="NZ_VWXC01000001.1"/>
</dbReference>
<reference evidence="1 2" key="1">
    <citation type="journal article" date="2019" name="bioRxiv">
        <title>Bacteria contribute to plant secondary compound degradation in a generalist herbivore system.</title>
        <authorList>
            <person name="Francoeur C.B."/>
            <person name="Khadempour L."/>
            <person name="Moreira-Soto R.D."/>
            <person name="Gotting K."/>
            <person name="Book A.J."/>
            <person name="Pinto-Tomas A.A."/>
            <person name="Keefover-Ring K."/>
            <person name="Currie C.R."/>
        </authorList>
    </citation>
    <scope>NUCLEOTIDE SEQUENCE [LARGE SCALE GENOMIC DNA]</scope>
    <source>
        <strain evidence="1">Al-1710</strain>
    </source>
</reference>
<sequence length="95" mass="11086">MKIKVKGTLTPERLAQAFKATLNSISYYRENPDEFIIKGCTIYFNFWSKERRANVNFVYKDTGEEVDYHEICFADPKPPKKPKKPKLKLIKGGKK</sequence>
<dbReference type="Proteomes" id="UP001515780">
    <property type="component" value="Unassembled WGS sequence"/>
</dbReference>
<name>A0ABX0RLL0_9GAMM</name>
<evidence type="ECO:0000313" key="1">
    <source>
        <dbReference type="EMBL" id="NIG17358.1"/>
    </source>
</evidence>
<evidence type="ECO:0000313" key="2">
    <source>
        <dbReference type="Proteomes" id="UP001515780"/>
    </source>
</evidence>